<evidence type="ECO:0000313" key="8">
    <source>
        <dbReference type="Proteomes" id="UP000214880"/>
    </source>
</evidence>
<feature type="transmembrane region" description="Helical" evidence="6">
    <location>
        <begin position="62"/>
        <end position="81"/>
    </location>
</feature>
<evidence type="ECO:0000256" key="3">
    <source>
        <dbReference type="ARBA" id="ARBA00022692"/>
    </source>
</evidence>
<feature type="transmembrane region" description="Helical" evidence="6">
    <location>
        <begin position="167"/>
        <end position="190"/>
    </location>
</feature>
<sequence length="220" mass="23095">MNYTPQQAVGTSLTIVLLNALSGTYAYIKQKKIYYDAAVKFAVATVPGAFLGSYMVEYFTGASFRMTFGIFLMLIALLMFFRSSPKGAGTEFDPSSFTYNRTLGIIVSAGVGFLSSILGIGGGVIHVPIMIYILGFPTHIATATSHFVLAVSSLFGVTSHLLLGNVLLLPALTIGLGAIAGAQFGAALSLRTKSKSIIALLALALFALGLRLALTANQAL</sequence>
<protein>
    <recommendedName>
        <fullName evidence="6">Probable membrane transporter protein</fullName>
    </recommendedName>
</protein>
<evidence type="ECO:0000256" key="5">
    <source>
        <dbReference type="ARBA" id="ARBA00023136"/>
    </source>
</evidence>
<dbReference type="PANTHER" id="PTHR43701:SF2">
    <property type="entry name" value="MEMBRANE TRANSPORTER PROTEIN YJNA-RELATED"/>
    <property type="match status" value="1"/>
</dbReference>
<gene>
    <name evidence="7" type="ORF">SAMN04488502_10635</name>
</gene>
<keyword evidence="4 6" id="KW-1133">Transmembrane helix</keyword>
<feature type="transmembrane region" description="Helical" evidence="6">
    <location>
        <begin position="6"/>
        <end position="28"/>
    </location>
</feature>
<evidence type="ECO:0000256" key="2">
    <source>
        <dbReference type="ARBA" id="ARBA00009142"/>
    </source>
</evidence>
<comment type="similarity">
    <text evidence="2 6">Belongs to the 4-toluene sulfonate uptake permease (TSUP) (TC 2.A.102) family.</text>
</comment>
<evidence type="ECO:0000256" key="1">
    <source>
        <dbReference type="ARBA" id="ARBA00004141"/>
    </source>
</evidence>
<dbReference type="InterPro" id="IPR051598">
    <property type="entry name" value="TSUP/Inactive_protease-like"/>
</dbReference>
<evidence type="ECO:0000313" key="7">
    <source>
        <dbReference type="EMBL" id="SDM62452.1"/>
    </source>
</evidence>
<evidence type="ECO:0000256" key="4">
    <source>
        <dbReference type="ARBA" id="ARBA00022989"/>
    </source>
</evidence>
<dbReference type="PANTHER" id="PTHR43701">
    <property type="entry name" value="MEMBRANE TRANSPORTER PROTEIN MJ0441-RELATED"/>
    <property type="match status" value="1"/>
</dbReference>
<feature type="transmembrane region" description="Helical" evidence="6">
    <location>
        <begin position="131"/>
        <end position="155"/>
    </location>
</feature>
<dbReference type="EMBL" id="FNHB01000006">
    <property type="protein sequence ID" value="SDM62452.1"/>
    <property type="molecule type" value="Genomic_DNA"/>
</dbReference>
<organism evidence="7 8">
    <name type="scientific">Dendrosporobacter quercicolus</name>
    <dbReference type="NCBI Taxonomy" id="146817"/>
    <lineage>
        <taxon>Bacteria</taxon>
        <taxon>Bacillati</taxon>
        <taxon>Bacillota</taxon>
        <taxon>Negativicutes</taxon>
        <taxon>Selenomonadales</taxon>
        <taxon>Sporomusaceae</taxon>
        <taxon>Dendrosporobacter</taxon>
    </lineage>
</organism>
<accession>A0A1G9URD3</accession>
<dbReference type="Pfam" id="PF01925">
    <property type="entry name" value="TauE"/>
    <property type="match status" value="1"/>
</dbReference>
<feature type="transmembrane region" description="Helical" evidence="6">
    <location>
        <begin position="37"/>
        <end position="56"/>
    </location>
</feature>
<keyword evidence="5 6" id="KW-0472">Membrane</keyword>
<dbReference type="AlphaFoldDB" id="A0A1G9URD3"/>
<dbReference type="InterPro" id="IPR002781">
    <property type="entry name" value="TM_pro_TauE-like"/>
</dbReference>
<keyword evidence="8" id="KW-1185">Reference proteome</keyword>
<keyword evidence="6" id="KW-1003">Cell membrane</keyword>
<evidence type="ECO:0000256" key="6">
    <source>
        <dbReference type="RuleBase" id="RU363041"/>
    </source>
</evidence>
<proteinExistence type="inferred from homology"/>
<dbReference type="STRING" id="146817.SAMN04488502_10635"/>
<dbReference type="GO" id="GO:0005886">
    <property type="term" value="C:plasma membrane"/>
    <property type="evidence" value="ECO:0007669"/>
    <property type="project" value="UniProtKB-SubCell"/>
</dbReference>
<dbReference type="Proteomes" id="UP000214880">
    <property type="component" value="Unassembled WGS sequence"/>
</dbReference>
<reference evidence="7 8" key="1">
    <citation type="submission" date="2016-10" db="EMBL/GenBank/DDBJ databases">
        <authorList>
            <person name="de Groot N.N."/>
        </authorList>
    </citation>
    <scope>NUCLEOTIDE SEQUENCE [LARGE SCALE GENOMIC DNA]</scope>
    <source>
        <strain evidence="7 8">DSM 1736</strain>
    </source>
</reference>
<comment type="subcellular location">
    <subcellularLocation>
        <location evidence="6">Cell membrane</location>
        <topology evidence="6">Multi-pass membrane protein</topology>
    </subcellularLocation>
    <subcellularLocation>
        <location evidence="1">Membrane</location>
        <topology evidence="1">Multi-pass membrane protein</topology>
    </subcellularLocation>
</comment>
<feature type="transmembrane region" description="Helical" evidence="6">
    <location>
        <begin position="102"/>
        <end position="125"/>
    </location>
</feature>
<name>A0A1G9URD3_9FIRM</name>
<feature type="transmembrane region" description="Helical" evidence="6">
    <location>
        <begin position="196"/>
        <end position="214"/>
    </location>
</feature>
<keyword evidence="3 6" id="KW-0812">Transmembrane</keyword>